<name>A0A923M9S3_9BURK</name>
<feature type="region of interest" description="Disordered" evidence="1">
    <location>
        <begin position="126"/>
        <end position="200"/>
    </location>
</feature>
<dbReference type="Proteomes" id="UP000596827">
    <property type="component" value="Unassembled WGS sequence"/>
</dbReference>
<gene>
    <name evidence="2" type="ORF">H8R02_13645</name>
</gene>
<comment type="caution">
    <text evidence="2">The sequence shown here is derived from an EMBL/GenBank/DDBJ whole genome shotgun (WGS) entry which is preliminary data.</text>
</comment>
<protein>
    <submittedName>
        <fullName evidence="2">Uncharacterized protein</fullName>
    </submittedName>
</protein>
<organism evidence="2 3">
    <name type="scientific">Ramlibacter albus</name>
    <dbReference type="NCBI Taxonomy" id="2079448"/>
    <lineage>
        <taxon>Bacteria</taxon>
        <taxon>Pseudomonadati</taxon>
        <taxon>Pseudomonadota</taxon>
        <taxon>Betaproteobacteria</taxon>
        <taxon>Burkholderiales</taxon>
        <taxon>Comamonadaceae</taxon>
        <taxon>Ramlibacter</taxon>
    </lineage>
</organism>
<keyword evidence="3" id="KW-1185">Reference proteome</keyword>
<sequence>MNVTPLIHTVRLEAASAEPNGPASAPLANARLVWGTASQDPLPAGVDEHRPATLDELAVHLGDLAPVLAQVLDRKKMREARPKERSAKRQVPPRPTRMRQRRRGFNALAAPAMDPLVYPPVGVAPAAAARPHKTPEARRREEELKSRQQDDPLDVKLSGAKREAARRAGNDDDAKVGDASAATGKGPARDDELKANPRQG</sequence>
<feature type="compositionally biased region" description="Basic and acidic residues" evidence="1">
    <location>
        <begin position="74"/>
        <end position="87"/>
    </location>
</feature>
<proteinExistence type="predicted"/>
<dbReference type="RefSeq" id="WP_187081971.1">
    <property type="nucleotide sequence ID" value="NZ_JACORU010000004.1"/>
</dbReference>
<feature type="region of interest" description="Disordered" evidence="1">
    <location>
        <begin position="74"/>
        <end position="102"/>
    </location>
</feature>
<accession>A0A923M9S3</accession>
<evidence type="ECO:0000313" key="3">
    <source>
        <dbReference type="Proteomes" id="UP000596827"/>
    </source>
</evidence>
<evidence type="ECO:0000313" key="2">
    <source>
        <dbReference type="EMBL" id="MBC5765506.1"/>
    </source>
</evidence>
<evidence type="ECO:0000256" key="1">
    <source>
        <dbReference type="SAM" id="MobiDB-lite"/>
    </source>
</evidence>
<reference evidence="2" key="1">
    <citation type="submission" date="2020-08" db="EMBL/GenBank/DDBJ databases">
        <title>Ramlibacter sp. GTP1 16S ribosomal RNA gene genome sequencing and assembly.</title>
        <authorList>
            <person name="Kang M."/>
        </authorList>
    </citation>
    <scope>NUCLEOTIDE SEQUENCE</scope>
    <source>
        <strain evidence="2">GTP1</strain>
    </source>
</reference>
<feature type="compositionally biased region" description="Basic and acidic residues" evidence="1">
    <location>
        <begin position="133"/>
        <end position="176"/>
    </location>
</feature>
<dbReference type="AlphaFoldDB" id="A0A923M9S3"/>
<feature type="compositionally biased region" description="Basic and acidic residues" evidence="1">
    <location>
        <begin position="187"/>
        <end position="200"/>
    </location>
</feature>
<dbReference type="EMBL" id="JACORU010000004">
    <property type="protein sequence ID" value="MBC5765506.1"/>
    <property type="molecule type" value="Genomic_DNA"/>
</dbReference>